<dbReference type="Proteomes" id="UP000269665">
    <property type="component" value="Unassembled WGS sequence"/>
</dbReference>
<dbReference type="EMBL" id="PSZG01000001">
    <property type="protein sequence ID" value="RKO75629.1"/>
    <property type="molecule type" value="Genomic_DNA"/>
</dbReference>
<gene>
    <name evidence="2" type="ORF">C5E00_01920</name>
</gene>
<evidence type="ECO:0000256" key="1">
    <source>
        <dbReference type="SAM" id="Phobius"/>
    </source>
</evidence>
<keyword evidence="1" id="KW-0472">Membrane</keyword>
<evidence type="ECO:0000313" key="3">
    <source>
        <dbReference type="Proteomes" id="UP000269665"/>
    </source>
</evidence>
<evidence type="ECO:0000313" key="2">
    <source>
        <dbReference type="EMBL" id="RKO75629.1"/>
    </source>
</evidence>
<keyword evidence="1" id="KW-0812">Transmembrane</keyword>
<sequence length="65" mass="7544">MAIDQIAQLGLSSLQVIYYLAKLFRVVIIFSYLPVIVLNFVAMPVYCNFSKRELKCCARYFIRSC</sequence>
<reference evidence="2 3" key="1">
    <citation type="journal article" date="2018" name="BMC Genomics">
        <title>High genomic variability in the plant pathogenic bacterium Pectobacterium parmentieri deciphered from de novo assembled complete genomes.</title>
        <authorList>
            <person name="Zoledowska S."/>
            <person name="Motyka-Pomagruk A."/>
            <person name="Sledz W."/>
            <person name="Mengoni A."/>
            <person name="Lojkowska E."/>
        </authorList>
    </citation>
    <scope>NUCLEOTIDE SEQUENCE [LARGE SCALE GENOMIC DNA]</scope>
    <source>
        <strain evidence="2 3">IFB5626</strain>
    </source>
</reference>
<keyword evidence="1" id="KW-1133">Transmembrane helix</keyword>
<organism evidence="2 3">
    <name type="scientific">Pectobacterium parmentieri</name>
    <dbReference type="NCBI Taxonomy" id="1905730"/>
    <lineage>
        <taxon>Bacteria</taxon>
        <taxon>Pseudomonadati</taxon>
        <taxon>Pseudomonadota</taxon>
        <taxon>Gammaproteobacteria</taxon>
        <taxon>Enterobacterales</taxon>
        <taxon>Pectobacteriaceae</taxon>
        <taxon>Pectobacterium</taxon>
    </lineage>
</organism>
<protein>
    <submittedName>
        <fullName evidence="2">Uncharacterized protein</fullName>
    </submittedName>
</protein>
<dbReference type="AlphaFoldDB" id="A0A8B3F713"/>
<feature type="transmembrane region" description="Helical" evidence="1">
    <location>
        <begin position="23"/>
        <end position="46"/>
    </location>
</feature>
<accession>A0A8B3F713</accession>
<proteinExistence type="predicted"/>
<name>A0A8B3F713_PECPM</name>
<comment type="caution">
    <text evidence="2">The sequence shown here is derived from an EMBL/GenBank/DDBJ whole genome shotgun (WGS) entry which is preliminary data.</text>
</comment>